<dbReference type="InterPro" id="IPR036852">
    <property type="entry name" value="Peptidase_S8/S53_dom_sf"/>
</dbReference>
<keyword evidence="1" id="KW-0732">Signal</keyword>
<name>A0AAW0IJ86_QUESU</name>
<dbReference type="Gene3D" id="3.40.50.200">
    <property type="entry name" value="Peptidase S8/S53 domain"/>
    <property type="match status" value="1"/>
</dbReference>
<evidence type="ECO:0000313" key="2">
    <source>
        <dbReference type="EMBL" id="KAK7814497.1"/>
    </source>
</evidence>
<keyword evidence="3" id="KW-1185">Reference proteome</keyword>
<dbReference type="AlphaFoldDB" id="A0AAW0IJ86"/>
<accession>A0AAW0IJ86</accession>
<proteinExistence type="predicted"/>
<dbReference type="PANTHER" id="PTHR33928">
    <property type="entry name" value="POLYGALACTURONASE QRT3"/>
    <property type="match status" value="1"/>
</dbReference>
<protein>
    <submittedName>
        <fullName evidence="2">Subtilisin-like protease sbt1.8</fullName>
    </submittedName>
</protein>
<dbReference type="GO" id="GO:0006508">
    <property type="term" value="P:proteolysis"/>
    <property type="evidence" value="ECO:0007669"/>
    <property type="project" value="UniProtKB-KW"/>
</dbReference>
<evidence type="ECO:0000256" key="1">
    <source>
        <dbReference type="SAM" id="SignalP"/>
    </source>
</evidence>
<comment type="caution">
    <text evidence="2">The sequence shown here is derived from an EMBL/GenBank/DDBJ whole genome shotgun (WGS) entry which is preliminary data.</text>
</comment>
<gene>
    <name evidence="2" type="primary">SBT1.8_0</name>
    <name evidence="2" type="ORF">CFP56_003088</name>
</gene>
<dbReference type="GO" id="GO:0004252">
    <property type="term" value="F:serine-type endopeptidase activity"/>
    <property type="evidence" value="ECO:0007669"/>
    <property type="project" value="InterPro"/>
</dbReference>
<dbReference type="InterPro" id="IPR039279">
    <property type="entry name" value="QRT3-like"/>
</dbReference>
<sequence>MARKALLWSMFMGLASFSFLLIHVYGEQTQVVSSSRVYHVTSCDADPTGKMDSTEAIRKAISDAVQDVVIFSAAIGIIISGQANTLTGVHCYNKATSYNNAVTDTRVLDQASNDIIIGVLDTGVWPESKSFDDSGLPEIPIWLKGECESGPNFKPTLCNKKLVSAAWSEAVGLTRLDTDTRD</sequence>
<dbReference type="Proteomes" id="UP000237347">
    <property type="component" value="Unassembled WGS sequence"/>
</dbReference>
<feature type="signal peptide" evidence="1">
    <location>
        <begin position="1"/>
        <end position="26"/>
    </location>
</feature>
<dbReference type="PANTHER" id="PTHR33928:SF7">
    <property type="entry name" value="POLYGALACTURONASE QRT3"/>
    <property type="match status" value="1"/>
</dbReference>
<evidence type="ECO:0000313" key="3">
    <source>
        <dbReference type="Proteomes" id="UP000237347"/>
    </source>
</evidence>
<reference evidence="2 3" key="1">
    <citation type="journal article" date="2018" name="Sci. Data">
        <title>The draft genome sequence of cork oak.</title>
        <authorList>
            <person name="Ramos A.M."/>
            <person name="Usie A."/>
            <person name="Barbosa P."/>
            <person name="Barros P.M."/>
            <person name="Capote T."/>
            <person name="Chaves I."/>
            <person name="Simoes F."/>
            <person name="Abreu I."/>
            <person name="Carrasquinho I."/>
            <person name="Faro C."/>
            <person name="Guimaraes J.B."/>
            <person name="Mendonca D."/>
            <person name="Nobrega F."/>
            <person name="Rodrigues L."/>
            <person name="Saibo N.J.M."/>
            <person name="Varela M.C."/>
            <person name="Egas C."/>
            <person name="Matos J."/>
            <person name="Miguel C.M."/>
            <person name="Oliveira M.M."/>
            <person name="Ricardo C.P."/>
            <person name="Goncalves S."/>
        </authorList>
    </citation>
    <scope>NUCLEOTIDE SEQUENCE [LARGE SCALE GENOMIC DNA]</scope>
    <source>
        <strain evidence="3">cv. HL8</strain>
    </source>
</reference>
<organism evidence="2 3">
    <name type="scientific">Quercus suber</name>
    <name type="common">Cork oak</name>
    <dbReference type="NCBI Taxonomy" id="58331"/>
    <lineage>
        <taxon>Eukaryota</taxon>
        <taxon>Viridiplantae</taxon>
        <taxon>Streptophyta</taxon>
        <taxon>Embryophyta</taxon>
        <taxon>Tracheophyta</taxon>
        <taxon>Spermatophyta</taxon>
        <taxon>Magnoliopsida</taxon>
        <taxon>eudicotyledons</taxon>
        <taxon>Gunneridae</taxon>
        <taxon>Pentapetalae</taxon>
        <taxon>rosids</taxon>
        <taxon>fabids</taxon>
        <taxon>Fagales</taxon>
        <taxon>Fagaceae</taxon>
        <taxon>Quercus</taxon>
    </lineage>
</organism>
<feature type="chain" id="PRO_5043676434" evidence="1">
    <location>
        <begin position="27"/>
        <end position="182"/>
    </location>
</feature>
<dbReference type="EMBL" id="PKMF04001100">
    <property type="protein sequence ID" value="KAK7814497.1"/>
    <property type="molecule type" value="Genomic_DNA"/>
</dbReference>
<dbReference type="GO" id="GO:0004650">
    <property type="term" value="F:polygalacturonase activity"/>
    <property type="evidence" value="ECO:0007669"/>
    <property type="project" value="InterPro"/>
</dbReference>